<protein>
    <submittedName>
        <fullName evidence="1">Uncharacterized protein</fullName>
    </submittedName>
</protein>
<dbReference type="EMBL" id="CAJVCH010097554">
    <property type="protein sequence ID" value="CAG7723280.1"/>
    <property type="molecule type" value="Genomic_DNA"/>
</dbReference>
<organism evidence="1 2">
    <name type="scientific">Allacma fusca</name>
    <dbReference type="NCBI Taxonomy" id="39272"/>
    <lineage>
        <taxon>Eukaryota</taxon>
        <taxon>Metazoa</taxon>
        <taxon>Ecdysozoa</taxon>
        <taxon>Arthropoda</taxon>
        <taxon>Hexapoda</taxon>
        <taxon>Collembola</taxon>
        <taxon>Symphypleona</taxon>
        <taxon>Sminthuridae</taxon>
        <taxon>Allacma</taxon>
    </lineage>
</organism>
<proteinExistence type="predicted"/>
<dbReference type="Proteomes" id="UP000708208">
    <property type="component" value="Unassembled WGS sequence"/>
</dbReference>
<evidence type="ECO:0000313" key="2">
    <source>
        <dbReference type="Proteomes" id="UP000708208"/>
    </source>
</evidence>
<reference evidence="1" key="1">
    <citation type="submission" date="2021-06" db="EMBL/GenBank/DDBJ databases">
        <authorList>
            <person name="Hodson N. C."/>
            <person name="Mongue J. A."/>
            <person name="Jaron S. K."/>
        </authorList>
    </citation>
    <scope>NUCLEOTIDE SEQUENCE</scope>
</reference>
<sequence>TFFHTISLTIDTKLHHYLLCCVVCDTS</sequence>
<accession>A0A8J2KA96</accession>
<keyword evidence="2" id="KW-1185">Reference proteome</keyword>
<evidence type="ECO:0000313" key="1">
    <source>
        <dbReference type="EMBL" id="CAG7723280.1"/>
    </source>
</evidence>
<name>A0A8J2KA96_9HEXA</name>
<dbReference type="AlphaFoldDB" id="A0A8J2KA96"/>
<comment type="caution">
    <text evidence="1">The sequence shown here is derived from an EMBL/GenBank/DDBJ whole genome shotgun (WGS) entry which is preliminary data.</text>
</comment>
<gene>
    <name evidence="1" type="ORF">AFUS01_LOCUS12377</name>
</gene>
<feature type="non-terminal residue" evidence="1">
    <location>
        <position position="1"/>
    </location>
</feature>